<evidence type="ECO:0000256" key="3">
    <source>
        <dbReference type="ARBA" id="ARBA00023002"/>
    </source>
</evidence>
<organism evidence="5 6">
    <name type="scientific">Acer yangbiense</name>
    <dbReference type="NCBI Taxonomy" id="1000413"/>
    <lineage>
        <taxon>Eukaryota</taxon>
        <taxon>Viridiplantae</taxon>
        <taxon>Streptophyta</taxon>
        <taxon>Embryophyta</taxon>
        <taxon>Tracheophyta</taxon>
        <taxon>Spermatophyta</taxon>
        <taxon>Magnoliopsida</taxon>
        <taxon>eudicotyledons</taxon>
        <taxon>Gunneridae</taxon>
        <taxon>Pentapetalae</taxon>
        <taxon>rosids</taxon>
        <taxon>malvids</taxon>
        <taxon>Sapindales</taxon>
        <taxon>Sapindaceae</taxon>
        <taxon>Hippocastanoideae</taxon>
        <taxon>Acereae</taxon>
        <taxon>Acer</taxon>
    </lineage>
</organism>
<dbReference type="Pfam" id="PF08031">
    <property type="entry name" value="BBE"/>
    <property type="match status" value="1"/>
</dbReference>
<dbReference type="AlphaFoldDB" id="A0A5C7GNY5"/>
<accession>A0A5C7GNY5</accession>
<dbReference type="PROSITE" id="PS51387">
    <property type="entry name" value="FAD_PCMH"/>
    <property type="match status" value="1"/>
</dbReference>
<protein>
    <recommendedName>
        <fullName evidence="4">FAD-binding PCMH-type domain-containing protein</fullName>
    </recommendedName>
</protein>
<comment type="caution">
    <text evidence="5">The sequence shown here is derived from an EMBL/GenBank/DDBJ whole genome shotgun (WGS) entry which is preliminary data.</text>
</comment>
<dbReference type="Gene3D" id="3.30.465.10">
    <property type="match status" value="2"/>
</dbReference>
<evidence type="ECO:0000313" key="6">
    <source>
        <dbReference type="Proteomes" id="UP000323000"/>
    </source>
</evidence>
<reference evidence="6" key="1">
    <citation type="journal article" date="2019" name="Gigascience">
        <title>De novo genome assembly of the endangered Acer yangbiense, a plant species with extremely small populations endemic to Yunnan Province, China.</title>
        <authorList>
            <person name="Yang J."/>
            <person name="Wariss H.M."/>
            <person name="Tao L."/>
            <person name="Zhang R."/>
            <person name="Yun Q."/>
            <person name="Hollingsworth P."/>
            <person name="Dao Z."/>
            <person name="Luo G."/>
            <person name="Guo H."/>
            <person name="Ma Y."/>
            <person name="Sun W."/>
        </authorList>
    </citation>
    <scope>NUCLEOTIDE SEQUENCE [LARGE SCALE GENOMIC DNA]</scope>
    <source>
        <strain evidence="6">cv. Malutang</strain>
    </source>
</reference>
<feature type="domain" description="FAD-binding PCMH-type" evidence="4">
    <location>
        <begin position="1"/>
        <end position="59"/>
    </location>
</feature>
<proteinExistence type="predicted"/>
<dbReference type="InterPro" id="IPR012951">
    <property type="entry name" value="BBE"/>
</dbReference>
<dbReference type="InterPro" id="IPR016166">
    <property type="entry name" value="FAD-bd_PCMH"/>
</dbReference>
<dbReference type="InterPro" id="IPR016169">
    <property type="entry name" value="FAD-bd_PCMH_sub2"/>
</dbReference>
<evidence type="ECO:0000313" key="5">
    <source>
        <dbReference type="EMBL" id="TXG46318.1"/>
    </source>
</evidence>
<dbReference type="GO" id="GO:0016491">
    <property type="term" value="F:oxidoreductase activity"/>
    <property type="evidence" value="ECO:0007669"/>
    <property type="project" value="UniProtKB-KW"/>
</dbReference>
<dbReference type="OrthoDB" id="407275at2759"/>
<gene>
    <name evidence="5" type="ORF">EZV62_028184</name>
</gene>
<keyword evidence="6" id="KW-1185">Reference proteome</keyword>
<dbReference type="InterPro" id="IPR036318">
    <property type="entry name" value="FAD-bd_PCMH-like_sf"/>
</dbReference>
<dbReference type="EMBL" id="VAHF01000236">
    <property type="protein sequence ID" value="TXG46318.1"/>
    <property type="molecule type" value="Genomic_DNA"/>
</dbReference>
<dbReference type="SUPFAM" id="SSF56176">
    <property type="entry name" value="FAD-binding/transporter-associated domain-like"/>
    <property type="match status" value="1"/>
</dbReference>
<evidence type="ECO:0000259" key="4">
    <source>
        <dbReference type="PROSITE" id="PS51387"/>
    </source>
</evidence>
<name>A0A5C7GNY5_9ROSI</name>
<keyword evidence="1" id="KW-0285">Flavoprotein</keyword>
<keyword evidence="3" id="KW-0560">Oxidoreductase</keyword>
<dbReference type="GO" id="GO:0071949">
    <property type="term" value="F:FAD binding"/>
    <property type="evidence" value="ECO:0007669"/>
    <property type="project" value="InterPro"/>
</dbReference>
<evidence type="ECO:0000256" key="1">
    <source>
        <dbReference type="ARBA" id="ARBA00022630"/>
    </source>
</evidence>
<sequence length="298" mass="34121">MMRKFGLGADNVIDARIVDANGRILDRKAMGEDLFWAIRGGGGGRLGIILSWKIKLVRVPATVTVFTVTRTLEQGATKLFANRLLQVTKKSFPELDLTRKDCIETSWIKSVLYIAGFPSNTTPEVLLEAKSSSKVYFKAKSDFIQKPIPETVLEGLWKRFLQEDNPLTIWNPYGGMMSKISESATPFPHRKGTLFKIQYLTAWFDGNKNQQKHINWIRKMYKYMGPYVSSSPRAAYVNYRDLDLGMNRKNHTSINQARIWGAKYFKDNFNRLVNVKTKVDPSNFFRHEQSIPPLSVKS</sequence>
<evidence type="ECO:0000256" key="2">
    <source>
        <dbReference type="ARBA" id="ARBA00022827"/>
    </source>
</evidence>
<dbReference type="PANTHER" id="PTHR32448">
    <property type="entry name" value="OS08G0158400 PROTEIN"/>
    <property type="match status" value="1"/>
</dbReference>
<keyword evidence="2" id="KW-0274">FAD</keyword>
<dbReference type="Proteomes" id="UP000323000">
    <property type="component" value="Unassembled WGS sequence"/>
</dbReference>
<dbReference type="Gene3D" id="3.40.462.20">
    <property type="match status" value="2"/>
</dbReference>